<reference evidence="12" key="1">
    <citation type="submission" date="2022-07" db="EMBL/GenBank/DDBJ databases">
        <title>Phylogenomic reconstructions and comparative analyses of Kickxellomycotina fungi.</title>
        <authorList>
            <person name="Reynolds N.K."/>
            <person name="Stajich J.E."/>
            <person name="Barry K."/>
            <person name="Grigoriev I.V."/>
            <person name="Crous P."/>
            <person name="Smith M.E."/>
        </authorList>
    </citation>
    <scope>NUCLEOTIDE SEQUENCE</scope>
    <source>
        <strain evidence="12">NRRL 1566</strain>
    </source>
</reference>
<accession>A0A9W8IH82</accession>
<dbReference type="InterPro" id="IPR027470">
    <property type="entry name" value="Cation_efflux_CTD"/>
</dbReference>
<dbReference type="GO" id="GO:0016020">
    <property type="term" value="C:membrane"/>
    <property type="evidence" value="ECO:0007669"/>
    <property type="project" value="UniProtKB-SubCell"/>
</dbReference>
<feature type="compositionally biased region" description="Basic and acidic residues" evidence="8">
    <location>
        <begin position="145"/>
        <end position="157"/>
    </location>
</feature>
<feature type="transmembrane region" description="Helical" evidence="9">
    <location>
        <begin position="12"/>
        <end position="33"/>
    </location>
</feature>
<dbReference type="OrthoDB" id="9944568at2759"/>
<evidence type="ECO:0000313" key="13">
    <source>
        <dbReference type="Proteomes" id="UP001139887"/>
    </source>
</evidence>
<dbReference type="PANTHER" id="PTHR45820:SF4">
    <property type="entry name" value="ZINC TRANSPORTER 63C, ISOFORM F"/>
    <property type="match status" value="1"/>
</dbReference>
<dbReference type="Proteomes" id="UP001139887">
    <property type="component" value="Unassembled WGS sequence"/>
</dbReference>
<dbReference type="Pfam" id="PF01545">
    <property type="entry name" value="Cation_efflux"/>
    <property type="match status" value="1"/>
</dbReference>
<evidence type="ECO:0000256" key="6">
    <source>
        <dbReference type="ARBA" id="ARBA00022989"/>
    </source>
</evidence>
<evidence type="ECO:0000256" key="3">
    <source>
        <dbReference type="ARBA" id="ARBA00022448"/>
    </source>
</evidence>
<dbReference type="SUPFAM" id="SSF160240">
    <property type="entry name" value="Cation efflux protein cytoplasmic domain-like"/>
    <property type="match status" value="1"/>
</dbReference>
<dbReference type="Gene3D" id="1.20.1510.10">
    <property type="entry name" value="Cation efflux protein transmembrane domain"/>
    <property type="match status" value="2"/>
</dbReference>
<evidence type="ECO:0000259" key="11">
    <source>
        <dbReference type="Pfam" id="PF16916"/>
    </source>
</evidence>
<proteinExistence type="inferred from homology"/>
<feature type="domain" description="Cation efflux protein transmembrane" evidence="10">
    <location>
        <begin position="11"/>
        <end position="304"/>
    </location>
</feature>
<dbReference type="InterPro" id="IPR058533">
    <property type="entry name" value="Cation_efflux_TM"/>
</dbReference>
<feature type="transmembrane region" description="Helical" evidence="9">
    <location>
        <begin position="77"/>
        <end position="98"/>
    </location>
</feature>
<dbReference type="NCBIfam" id="TIGR01297">
    <property type="entry name" value="CDF"/>
    <property type="match status" value="1"/>
</dbReference>
<feature type="compositionally biased region" description="Basic residues" evidence="8">
    <location>
        <begin position="223"/>
        <end position="236"/>
    </location>
</feature>
<keyword evidence="4 9" id="KW-0812">Transmembrane</keyword>
<feature type="compositionally biased region" description="Polar residues" evidence="8">
    <location>
        <begin position="202"/>
        <end position="222"/>
    </location>
</feature>
<protein>
    <submittedName>
        <fullName evidence="12">Zinc resistance conferring protein</fullName>
    </submittedName>
</protein>
<comment type="similarity">
    <text evidence="2">Belongs to the cation diffusion facilitator (CDF) transporter (TC 2.A.4) family. SLC30A subfamily.</text>
</comment>
<keyword evidence="7 9" id="KW-0472">Membrane</keyword>
<evidence type="ECO:0000256" key="5">
    <source>
        <dbReference type="ARBA" id="ARBA00022833"/>
    </source>
</evidence>
<feature type="transmembrane region" description="Helical" evidence="9">
    <location>
        <begin position="39"/>
        <end position="57"/>
    </location>
</feature>
<dbReference type="Pfam" id="PF16916">
    <property type="entry name" value="ZT_dimer"/>
    <property type="match status" value="1"/>
</dbReference>
<evidence type="ECO:0000256" key="9">
    <source>
        <dbReference type="SAM" id="Phobius"/>
    </source>
</evidence>
<dbReference type="SUPFAM" id="SSF161111">
    <property type="entry name" value="Cation efflux protein transmembrane domain-like"/>
    <property type="match status" value="1"/>
</dbReference>
<dbReference type="GO" id="GO:0005385">
    <property type="term" value="F:zinc ion transmembrane transporter activity"/>
    <property type="evidence" value="ECO:0007669"/>
    <property type="project" value="TreeGrafter"/>
</dbReference>
<evidence type="ECO:0000256" key="2">
    <source>
        <dbReference type="ARBA" id="ARBA00008873"/>
    </source>
</evidence>
<dbReference type="PANTHER" id="PTHR45820">
    <property type="entry name" value="FI23527P1"/>
    <property type="match status" value="1"/>
</dbReference>
<feature type="transmembrane region" description="Helical" evidence="9">
    <location>
        <begin position="244"/>
        <end position="266"/>
    </location>
</feature>
<organism evidence="12 13">
    <name type="scientific">Coemansia brasiliensis</name>
    <dbReference type="NCBI Taxonomy" id="2650707"/>
    <lineage>
        <taxon>Eukaryota</taxon>
        <taxon>Fungi</taxon>
        <taxon>Fungi incertae sedis</taxon>
        <taxon>Zoopagomycota</taxon>
        <taxon>Kickxellomycotina</taxon>
        <taxon>Kickxellomycetes</taxon>
        <taxon>Kickxellales</taxon>
        <taxon>Kickxellaceae</taxon>
        <taxon>Coemansia</taxon>
    </lineage>
</organism>
<evidence type="ECO:0000313" key="12">
    <source>
        <dbReference type="EMBL" id="KAJ2852124.1"/>
    </source>
</evidence>
<evidence type="ECO:0000256" key="7">
    <source>
        <dbReference type="ARBA" id="ARBA00023136"/>
    </source>
</evidence>
<name>A0A9W8IH82_9FUNG</name>
<dbReference type="GO" id="GO:0006882">
    <property type="term" value="P:intracellular zinc ion homeostasis"/>
    <property type="evidence" value="ECO:0007669"/>
    <property type="project" value="TreeGrafter"/>
</dbReference>
<feature type="region of interest" description="Disordered" evidence="8">
    <location>
        <begin position="202"/>
        <end position="236"/>
    </location>
</feature>
<feature type="region of interest" description="Disordered" evidence="8">
    <location>
        <begin position="138"/>
        <end position="173"/>
    </location>
</feature>
<dbReference type="InterPro" id="IPR027469">
    <property type="entry name" value="Cation_efflux_TMD_sf"/>
</dbReference>
<evidence type="ECO:0000256" key="4">
    <source>
        <dbReference type="ARBA" id="ARBA00022692"/>
    </source>
</evidence>
<gene>
    <name evidence="12" type="primary">ZRC1</name>
    <name evidence="12" type="ORF">IWW36_000503</name>
</gene>
<sequence length="502" mass="54649">MELSRSAKVSIMLFLSSTMFFVELVVGVVAGSITLVADSFHMLNDVLGMVIALWAILMAKSTKAVPNNTYGWQRAEILGALTNGVLLLGLCLTIYIDAIQRFIQIEEVRNPKLVMIVGCVGLTFNLLGLLLFHEHGHQHGHSHGHSHEASAGEHEHLIPSSRNSVNGNDSEESGYAAIDMDNQSIIGVPHPVYTHQAIIKSAQQMQDGSSTPPLQPRSQTPASRRKKHSHAHEHKGGHLNMRGVWLHVFGDCITNIAVIISGLVIWKGHGTWRFYFDPAMSLLINTIVVAITVPLVKSASFILLNGVPGSVDLDKLRRELKAIPHVLNVHDLHVWQLSDTKNVSSVHVLIDRPPFHQCIHNSTSATSLQTQTEIRLVSRNRHDESPAVDMDCLYMDVATEVKRVMHAHGIHSTTIQPEFVVGQPVSVATTADTSVSNVAIAPDSPSMPHQDSQATIGPCLLMCRSAEGHGNGNGAEARRGEGCHPSACCPDEMPIKVVTQSP</sequence>
<dbReference type="InterPro" id="IPR002524">
    <property type="entry name" value="Cation_efflux"/>
</dbReference>
<evidence type="ECO:0000256" key="1">
    <source>
        <dbReference type="ARBA" id="ARBA00004141"/>
    </source>
</evidence>
<comment type="caution">
    <text evidence="12">The sequence shown here is derived from an EMBL/GenBank/DDBJ whole genome shotgun (WGS) entry which is preliminary data.</text>
</comment>
<dbReference type="EMBL" id="JANBUW010000005">
    <property type="protein sequence ID" value="KAJ2852124.1"/>
    <property type="molecule type" value="Genomic_DNA"/>
</dbReference>
<dbReference type="AlphaFoldDB" id="A0A9W8IH82"/>
<evidence type="ECO:0000259" key="10">
    <source>
        <dbReference type="Pfam" id="PF01545"/>
    </source>
</evidence>
<comment type="subcellular location">
    <subcellularLocation>
        <location evidence="1">Membrane</location>
        <topology evidence="1">Multi-pass membrane protein</topology>
    </subcellularLocation>
</comment>
<dbReference type="InterPro" id="IPR036837">
    <property type="entry name" value="Cation_efflux_CTD_sf"/>
</dbReference>
<evidence type="ECO:0000256" key="8">
    <source>
        <dbReference type="SAM" id="MobiDB-lite"/>
    </source>
</evidence>
<feature type="domain" description="Cation efflux protein cytoplasmic" evidence="11">
    <location>
        <begin position="310"/>
        <end position="352"/>
    </location>
</feature>
<keyword evidence="3" id="KW-0813">Transport</keyword>
<feature type="transmembrane region" description="Helical" evidence="9">
    <location>
        <begin position="113"/>
        <end position="132"/>
    </location>
</feature>
<keyword evidence="5" id="KW-0862">Zinc</keyword>
<keyword evidence="13" id="KW-1185">Reference proteome</keyword>
<keyword evidence="6 9" id="KW-1133">Transmembrane helix</keyword>